<organism evidence="1 2">
    <name type="scientific">Dyella acidisoli</name>
    <dbReference type="NCBI Taxonomy" id="1867834"/>
    <lineage>
        <taxon>Bacteria</taxon>
        <taxon>Pseudomonadati</taxon>
        <taxon>Pseudomonadota</taxon>
        <taxon>Gammaproteobacteria</taxon>
        <taxon>Lysobacterales</taxon>
        <taxon>Rhodanobacteraceae</taxon>
        <taxon>Dyella</taxon>
    </lineage>
</organism>
<comment type="caution">
    <text evidence="1">The sequence shown here is derived from an EMBL/GenBank/DDBJ whole genome shotgun (WGS) entry which is preliminary data.</text>
</comment>
<dbReference type="Proteomes" id="UP001156670">
    <property type="component" value="Unassembled WGS sequence"/>
</dbReference>
<proteinExistence type="predicted"/>
<name>A0ABQ5XQI6_9GAMM</name>
<reference evidence="2" key="1">
    <citation type="journal article" date="2019" name="Int. J. Syst. Evol. Microbiol.">
        <title>The Global Catalogue of Microorganisms (GCM) 10K type strain sequencing project: providing services to taxonomists for standard genome sequencing and annotation.</title>
        <authorList>
            <consortium name="The Broad Institute Genomics Platform"/>
            <consortium name="The Broad Institute Genome Sequencing Center for Infectious Disease"/>
            <person name="Wu L."/>
            <person name="Ma J."/>
        </authorList>
    </citation>
    <scope>NUCLEOTIDE SEQUENCE [LARGE SCALE GENOMIC DNA]</scope>
    <source>
        <strain evidence="2">NBRC 111980</strain>
    </source>
</reference>
<evidence type="ECO:0000313" key="2">
    <source>
        <dbReference type="Proteomes" id="UP001156670"/>
    </source>
</evidence>
<protein>
    <submittedName>
        <fullName evidence="1">Uncharacterized protein</fullName>
    </submittedName>
</protein>
<gene>
    <name evidence="1" type="ORF">GCM10007901_24920</name>
</gene>
<dbReference type="EMBL" id="BSOB01000020">
    <property type="protein sequence ID" value="GLQ93541.1"/>
    <property type="molecule type" value="Genomic_DNA"/>
</dbReference>
<evidence type="ECO:0000313" key="1">
    <source>
        <dbReference type="EMBL" id="GLQ93541.1"/>
    </source>
</evidence>
<accession>A0ABQ5XQI6</accession>
<keyword evidence="2" id="KW-1185">Reference proteome</keyword>
<sequence>MQFRLLITAFTFPNRPLRMMITKATVTAKRLQEDQGGKHLWHGLSFAYLASSDVIPLMDGRAWLSKAQGCTDAKINH</sequence>